<dbReference type="SMART" id="SM00695">
    <property type="entry name" value="DUSP"/>
    <property type="match status" value="1"/>
</dbReference>
<dbReference type="OrthoDB" id="952271at2759"/>
<gene>
    <name evidence="12" type="ORF">G7K_1139-t1</name>
</gene>
<keyword evidence="4" id="KW-0645">Protease</keyword>
<dbReference type="SUPFAM" id="SSF54001">
    <property type="entry name" value="Cysteine proteinases"/>
    <property type="match status" value="1"/>
</dbReference>
<evidence type="ECO:0000259" key="11">
    <source>
        <dbReference type="PROSITE" id="PS51283"/>
    </source>
</evidence>
<keyword evidence="8" id="KW-0175">Coiled coil</keyword>
<name>A0A0E9NB55_SAICN</name>
<dbReference type="InterPro" id="IPR035927">
    <property type="entry name" value="DUSP-like_sf"/>
</dbReference>
<sequence length="1258" mass="138747">MAVTDESGRESTFTEPRSSSSTGSKRARSPSPADSGRRLSPSPDIDARGLSLADSISEMPSIPETPTMDQDMPPAYVSVVMPSAEDQWRQLGGLLDKALAEEDVWYIIDMQWLSLWKAWVQGQTETAPGPIDNSSIADDEGLLKEGLSIEEEYEVVPEEVWNALKEWHTLNGPEFERLVINTAPSGAVGKNLRVEVYPPTFRLLKIRPSVNASGPMTMERLRASAGFVSTRAQRAPKITVSAMTPLQNLIDAARDALDIGKDVNIKFWLGDFPENQAVLDAKTVLELGSEPDLSEADTSKSLQEVDLGMSQSVVVEVMVNGKWATEMDDVVNSLEPRTLAGARLAAPSRSSGSASLTIDETPKRVEGTSGLQNLGNTCYMNSALQALSHTEELTKYFLAGVYKEELNVDNPLGMSGQLATSYAGLLQNGLYSQPPLMYYAPRDFKYALGRFAPSFSGYGQQDAQEFLAFLLDGLHEDLNRILNKPYTEKPDSKETDEDSLAVLADTCWNVHKQRNDSVIVDLFQGMYKSTLICPECDKVSVTFDPFMDLTLPLPVSKKWRHQVFFVPWSSEKKVTKLTVELEGNTSVKAMKAHIGQRVGVDPKRLFSSEVYSHKFYRHHPDFAAVSEVITGSEDKIYVYELPDDFTVPDGRKSADGDRASDGVLVPVFHYRLGSKYSSPDSEVFGSPFVIVVTEEDQKSYDAVYKKVVEKYGQFTTAKDELCSAAARKPEQEVVVPVAEEKEEEAVEAVGDSKKELDDESNGVPHMTASETEDGVVEITPTESAEDSADTRATSVASMSSAKPHPNLFTIKAFSSSIRGTDMAVPTLWTNVYGLDRAPDLRDKYPKPVRETSPNGDEADDAAVTVDEVLRDAEKSDAADDDDSFPIASAILNKVAAPAASDFQRPLNPGDALIVEWPDLVYDAFFNGTGPDDNMRGTAQWDEDTFENFESEDEKAALEAAREKAANKEVNLNDCLDEFAKTEQLGEDDLWYCPQCKDFRQATKTMELWKSPDILVMHLKRFSSGRVTRGKIDNLIDFPLEGLNLEERVGEHRIKKNKGKETSSQVYDLFGVVNHFGGLGGGHYTSYTKNFHDGKFYNFDDSHVSPVDEDRIVTPAAYLLFYRRRSSEPLGGQTHWKTVKYLEGHKAAVDAAPTLYDEHNTVAIGDMTGLIPTTYARRGSNSSSSSSLATAHTNDDDRERMLESPAVCDAEPWEKASENGISSPRFAENTPDGDDAVMADFVETGADDNNDTTDEGLHL</sequence>
<feature type="coiled-coil region" evidence="8">
    <location>
        <begin position="947"/>
        <end position="977"/>
    </location>
</feature>
<keyword evidence="7" id="KW-0788">Thiol protease</keyword>
<dbReference type="AlphaFoldDB" id="A0A0E9NB55"/>
<feature type="domain" description="USP" evidence="10">
    <location>
        <begin position="369"/>
        <end position="1124"/>
    </location>
</feature>
<keyword evidence="13" id="KW-1185">Reference proteome</keyword>
<dbReference type="GO" id="GO:0016579">
    <property type="term" value="P:protein deubiquitination"/>
    <property type="evidence" value="ECO:0007669"/>
    <property type="project" value="InterPro"/>
</dbReference>
<keyword evidence="5" id="KW-0833">Ubl conjugation pathway</keyword>
<protein>
    <recommendedName>
        <fullName evidence="3">ubiquitinyl hydrolase 1</fullName>
        <ecNumber evidence="3">3.4.19.12</ecNumber>
    </recommendedName>
</protein>
<feature type="compositionally biased region" description="Acidic residues" evidence="9">
    <location>
        <begin position="1244"/>
        <end position="1258"/>
    </location>
</feature>
<comment type="catalytic activity">
    <reaction evidence="1">
        <text>Thiol-dependent hydrolysis of ester, thioester, amide, peptide and isopeptide bonds formed by the C-terminal Gly of ubiquitin (a 76-residue protein attached to proteins as an intracellular targeting signal).</text>
        <dbReference type="EC" id="3.4.19.12"/>
    </reaction>
</comment>
<reference evidence="12 13" key="3">
    <citation type="journal article" date="2015" name="Genome Announc.">
        <title>Draft Genome Sequence of the Archiascomycetous Yeast Saitoella complicata.</title>
        <authorList>
            <person name="Yamauchi K."/>
            <person name="Kondo S."/>
            <person name="Hamamoto M."/>
            <person name="Takahashi Y."/>
            <person name="Ogura Y."/>
            <person name="Hayashi T."/>
            <person name="Nishida H."/>
        </authorList>
    </citation>
    <scope>NUCLEOTIDE SEQUENCE [LARGE SCALE GENOMIC DNA]</scope>
    <source>
        <strain evidence="12 13">NRRL Y-17804</strain>
    </source>
</reference>
<dbReference type="PANTHER" id="PTHR21646:SF24">
    <property type="entry name" value="UBIQUITIN CARBOXYL-TERMINAL HYDROLASE"/>
    <property type="match status" value="1"/>
</dbReference>
<dbReference type="OMA" id="KPRGCTG"/>
<organism evidence="12 13">
    <name type="scientific">Saitoella complicata (strain BCRC 22490 / CBS 7301 / JCM 7358 / NBRC 10748 / NRRL Y-17804)</name>
    <dbReference type="NCBI Taxonomy" id="698492"/>
    <lineage>
        <taxon>Eukaryota</taxon>
        <taxon>Fungi</taxon>
        <taxon>Dikarya</taxon>
        <taxon>Ascomycota</taxon>
        <taxon>Taphrinomycotina</taxon>
        <taxon>Taphrinomycotina incertae sedis</taxon>
        <taxon>Saitoella</taxon>
    </lineage>
</organism>
<accession>A0A0E9NB55</accession>
<evidence type="ECO:0000256" key="8">
    <source>
        <dbReference type="SAM" id="Coils"/>
    </source>
</evidence>
<dbReference type="RefSeq" id="XP_019024984.1">
    <property type="nucleotide sequence ID" value="XM_019170240.1"/>
</dbReference>
<evidence type="ECO:0000313" key="13">
    <source>
        <dbReference type="Proteomes" id="UP000033140"/>
    </source>
</evidence>
<dbReference type="InterPro" id="IPR038765">
    <property type="entry name" value="Papain-like_cys_pep_sf"/>
</dbReference>
<dbReference type="Proteomes" id="UP000033140">
    <property type="component" value="Unassembled WGS sequence"/>
</dbReference>
<evidence type="ECO:0000256" key="9">
    <source>
        <dbReference type="SAM" id="MobiDB-lite"/>
    </source>
</evidence>
<comment type="caution">
    <text evidence="12">The sequence shown here is derived from an EMBL/GenBank/DDBJ whole genome shotgun (WGS) entry which is preliminary data.</text>
</comment>
<evidence type="ECO:0000256" key="5">
    <source>
        <dbReference type="ARBA" id="ARBA00022786"/>
    </source>
</evidence>
<feature type="compositionally biased region" description="Basic and acidic residues" evidence="9">
    <location>
        <begin position="1192"/>
        <end position="1201"/>
    </location>
</feature>
<feature type="region of interest" description="Disordered" evidence="9">
    <location>
        <begin position="746"/>
        <end position="767"/>
    </location>
</feature>
<dbReference type="Pfam" id="PF00443">
    <property type="entry name" value="UCH"/>
    <property type="match status" value="1"/>
</dbReference>
<dbReference type="PROSITE" id="PS00973">
    <property type="entry name" value="USP_2"/>
    <property type="match status" value="1"/>
</dbReference>
<dbReference type="STRING" id="698492.A0A0E9NB55"/>
<feature type="region of interest" description="Disordered" evidence="9">
    <location>
        <begin position="1"/>
        <end position="48"/>
    </location>
</feature>
<evidence type="ECO:0000256" key="6">
    <source>
        <dbReference type="ARBA" id="ARBA00022801"/>
    </source>
</evidence>
<dbReference type="InterPro" id="IPR050185">
    <property type="entry name" value="Ub_carboxyl-term_hydrolase"/>
</dbReference>
<dbReference type="PROSITE" id="PS00972">
    <property type="entry name" value="USP_1"/>
    <property type="match status" value="1"/>
</dbReference>
<dbReference type="InterPro" id="IPR028889">
    <property type="entry name" value="USP"/>
</dbReference>
<reference evidence="12 13" key="2">
    <citation type="journal article" date="2014" name="J. Gen. Appl. Microbiol.">
        <title>The early diverging ascomycetous budding yeast Saitoella complicata has three histone deacetylases belonging to the Clr6, Hos2, and Rpd3 lineages.</title>
        <authorList>
            <person name="Nishida H."/>
            <person name="Matsumoto T."/>
            <person name="Kondo S."/>
            <person name="Hamamoto M."/>
            <person name="Yoshikawa H."/>
        </authorList>
    </citation>
    <scope>NUCLEOTIDE SEQUENCE [LARGE SCALE GENOMIC DNA]</scope>
    <source>
        <strain evidence="12 13">NRRL Y-17804</strain>
    </source>
</reference>
<dbReference type="InterPro" id="IPR001394">
    <property type="entry name" value="Peptidase_C19_UCH"/>
</dbReference>
<evidence type="ECO:0000256" key="7">
    <source>
        <dbReference type="ARBA" id="ARBA00022807"/>
    </source>
</evidence>
<dbReference type="InterPro" id="IPR006615">
    <property type="entry name" value="Pept_C19_DUSP"/>
</dbReference>
<dbReference type="SUPFAM" id="SSF143791">
    <property type="entry name" value="DUSP-like"/>
    <property type="match status" value="1"/>
</dbReference>
<feature type="domain" description="DUSP" evidence="11">
    <location>
        <begin position="82"/>
        <end position="180"/>
    </location>
</feature>
<keyword evidence="6" id="KW-0378">Hydrolase</keyword>
<dbReference type="PROSITE" id="PS50235">
    <property type="entry name" value="USP_3"/>
    <property type="match status" value="1"/>
</dbReference>
<evidence type="ECO:0000256" key="4">
    <source>
        <dbReference type="ARBA" id="ARBA00022670"/>
    </source>
</evidence>
<dbReference type="Pfam" id="PF06337">
    <property type="entry name" value="DUSP"/>
    <property type="match status" value="1"/>
</dbReference>
<dbReference type="PANTHER" id="PTHR21646">
    <property type="entry name" value="UBIQUITIN CARBOXYL-TERMINAL HYDROLASE"/>
    <property type="match status" value="1"/>
</dbReference>
<comment type="similarity">
    <text evidence="2">Belongs to the peptidase C19 family.</text>
</comment>
<dbReference type="CDD" id="cd02674">
    <property type="entry name" value="Peptidase_C19R"/>
    <property type="match status" value="1"/>
</dbReference>
<evidence type="ECO:0000256" key="2">
    <source>
        <dbReference type="ARBA" id="ARBA00009085"/>
    </source>
</evidence>
<dbReference type="Gene3D" id="3.90.70.10">
    <property type="entry name" value="Cysteine proteinases"/>
    <property type="match status" value="2"/>
</dbReference>
<evidence type="ECO:0000256" key="1">
    <source>
        <dbReference type="ARBA" id="ARBA00000707"/>
    </source>
</evidence>
<evidence type="ECO:0000259" key="10">
    <source>
        <dbReference type="PROSITE" id="PS50235"/>
    </source>
</evidence>
<dbReference type="GO" id="GO:0006508">
    <property type="term" value="P:proteolysis"/>
    <property type="evidence" value="ECO:0007669"/>
    <property type="project" value="UniProtKB-KW"/>
</dbReference>
<dbReference type="InterPro" id="IPR018200">
    <property type="entry name" value="USP_CS"/>
</dbReference>
<evidence type="ECO:0000313" key="12">
    <source>
        <dbReference type="EMBL" id="GAO46921.1"/>
    </source>
</evidence>
<evidence type="ECO:0000256" key="3">
    <source>
        <dbReference type="ARBA" id="ARBA00012759"/>
    </source>
</evidence>
<feature type="region of interest" description="Disordered" evidence="9">
    <location>
        <begin position="1174"/>
        <end position="1258"/>
    </location>
</feature>
<dbReference type="EMBL" id="BACD03000006">
    <property type="protein sequence ID" value="GAO46921.1"/>
    <property type="molecule type" value="Genomic_DNA"/>
</dbReference>
<reference evidence="12 13" key="1">
    <citation type="journal article" date="2011" name="J. Gen. Appl. Microbiol.">
        <title>Draft genome sequencing of the enigmatic yeast Saitoella complicata.</title>
        <authorList>
            <person name="Nishida H."/>
            <person name="Hamamoto M."/>
            <person name="Sugiyama J."/>
        </authorList>
    </citation>
    <scope>NUCLEOTIDE SEQUENCE [LARGE SCALE GENOMIC DNA]</scope>
    <source>
        <strain evidence="12 13">NRRL Y-17804</strain>
    </source>
</reference>
<dbReference type="GO" id="GO:0004843">
    <property type="term" value="F:cysteine-type deubiquitinase activity"/>
    <property type="evidence" value="ECO:0007669"/>
    <property type="project" value="UniProtKB-EC"/>
</dbReference>
<proteinExistence type="inferred from homology"/>
<dbReference type="Gene3D" id="3.30.2230.10">
    <property type="entry name" value="DUSP-like"/>
    <property type="match status" value="1"/>
</dbReference>
<dbReference type="EC" id="3.4.19.12" evidence="3"/>
<dbReference type="PROSITE" id="PS51283">
    <property type="entry name" value="DUSP"/>
    <property type="match status" value="1"/>
</dbReference>